<dbReference type="InterPro" id="IPR007527">
    <property type="entry name" value="Znf_SWIM"/>
</dbReference>
<dbReference type="Pfam" id="PF03101">
    <property type="entry name" value="FAR1"/>
    <property type="match status" value="1"/>
</dbReference>
<dbReference type="InterPro" id="IPR006564">
    <property type="entry name" value="Znf_PMZ"/>
</dbReference>
<dbReference type="OrthoDB" id="2402896at2759"/>
<evidence type="ECO:0000313" key="7">
    <source>
        <dbReference type="EMBL" id="GER55892.1"/>
    </source>
</evidence>
<keyword evidence="2 4" id="KW-0863">Zinc-finger</keyword>
<accession>A0A5A7RFC6</accession>
<evidence type="ECO:0000256" key="2">
    <source>
        <dbReference type="ARBA" id="ARBA00022771"/>
    </source>
</evidence>
<feature type="compositionally biased region" description="Basic residues" evidence="5">
    <location>
        <begin position="392"/>
        <end position="407"/>
    </location>
</feature>
<gene>
    <name evidence="7" type="ORF">STAS_33584</name>
</gene>
<dbReference type="PANTHER" id="PTHR47718">
    <property type="entry name" value="OS01G0519700 PROTEIN"/>
    <property type="match status" value="1"/>
</dbReference>
<evidence type="ECO:0000259" key="6">
    <source>
        <dbReference type="PROSITE" id="PS50966"/>
    </source>
</evidence>
<dbReference type="InterPro" id="IPR004330">
    <property type="entry name" value="FAR1_DNA_bnd_dom"/>
</dbReference>
<dbReference type="PANTHER" id="PTHR47718:SF18">
    <property type="entry name" value="PROTEIN FAR1-RELATED SEQUENCE 5-LIKE"/>
    <property type="match status" value="1"/>
</dbReference>
<keyword evidence="8" id="KW-1185">Reference proteome</keyword>
<dbReference type="GO" id="GO:0008270">
    <property type="term" value="F:zinc ion binding"/>
    <property type="evidence" value="ECO:0007669"/>
    <property type="project" value="UniProtKB-KW"/>
</dbReference>
<comment type="caution">
    <text evidence="7">The sequence shown here is derived from an EMBL/GenBank/DDBJ whole genome shotgun (WGS) entry which is preliminary data.</text>
</comment>
<keyword evidence="3" id="KW-0862">Zinc</keyword>
<feature type="domain" description="SWIM-type" evidence="6">
    <location>
        <begin position="219"/>
        <end position="255"/>
    </location>
</feature>
<keyword evidence="1" id="KW-0479">Metal-binding</keyword>
<protein>
    <submittedName>
        <fullName evidence="7">FAR1-related protein</fullName>
    </submittedName>
</protein>
<dbReference type="Proteomes" id="UP000325081">
    <property type="component" value="Unassembled WGS sequence"/>
</dbReference>
<dbReference type="AlphaFoldDB" id="A0A5A7RFC6"/>
<sequence length="420" mass="48446">MESRSDNWNKKIDLVFGAINFKSFMRQMDFAVTEIDANAPRMLQLITKISRDIRVDISPGSTQYYTPLCDPDLKPFVGQEFKTLDDGLQFYKKYAVQCGFDIRRSTLSKSNDGACIRRYVVCSREGMRMTWAVQEKRRRVSKRVSCKARVIFKFVSSDKYIVDKFIEQHTHSLCSEMYKHFLNFLLNCSRANIGPTKCYRLFKDTVRGYSNVDVAYGACKVVYDKSQNTTTCSCKKFVRVGLLCCHVFYVFKDLNLQSIPEKYLVSRWTKYALLKPIFEVHGQIIDQCAMIEERKSIMNQLFSEFYSCIGLTEGNNDFMTSLLHSLKNQRHIFTSGVDQSSSIMSKKKLFEDCYGGSVPQKVQALPPLPVKTKGSGSRLKSRKEKAIEKSNKPLRKCRSRKRSAKHISRLEEEFDGETEG</sequence>
<evidence type="ECO:0000256" key="1">
    <source>
        <dbReference type="ARBA" id="ARBA00022723"/>
    </source>
</evidence>
<evidence type="ECO:0000256" key="3">
    <source>
        <dbReference type="ARBA" id="ARBA00022833"/>
    </source>
</evidence>
<organism evidence="7 8">
    <name type="scientific">Striga asiatica</name>
    <name type="common">Asiatic witchweed</name>
    <name type="synonym">Buchnera asiatica</name>
    <dbReference type="NCBI Taxonomy" id="4170"/>
    <lineage>
        <taxon>Eukaryota</taxon>
        <taxon>Viridiplantae</taxon>
        <taxon>Streptophyta</taxon>
        <taxon>Embryophyta</taxon>
        <taxon>Tracheophyta</taxon>
        <taxon>Spermatophyta</taxon>
        <taxon>Magnoliopsida</taxon>
        <taxon>eudicotyledons</taxon>
        <taxon>Gunneridae</taxon>
        <taxon>Pentapetalae</taxon>
        <taxon>asterids</taxon>
        <taxon>lamiids</taxon>
        <taxon>Lamiales</taxon>
        <taxon>Orobanchaceae</taxon>
        <taxon>Buchnereae</taxon>
        <taxon>Striga</taxon>
    </lineage>
</organism>
<dbReference type="SMART" id="SM00575">
    <property type="entry name" value="ZnF_PMZ"/>
    <property type="match status" value="1"/>
</dbReference>
<proteinExistence type="predicted"/>
<evidence type="ECO:0000313" key="8">
    <source>
        <dbReference type="Proteomes" id="UP000325081"/>
    </source>
</evidence>
<dbReference type="EMBL" id="BKCP01012292">
    <property type="protein sequence ID" value="GER55892.1"/>
    <property type="molecule type" value="Genomic_DNA"/>
</dbReference>
<name>A0A5A7RFC6_STRAF</name>
<feature type="region of interest" description="Disordered" evidence="5">
    <location>
        <begin position="366"/>
        <end position="420"/>
    </location>
</feature>
<reference evidence="8" key="1">
    <citation type="journal article" date="2019" name="Curr. Biol.">
        <title>Genome Sequence of Striga asiatica Provides Insight into the Evolution of Plant Parasitism.</title>
        <authorList>
            <person name="Yoshida S."/>
            <person name="Kim S."/>
            <person name="Wafula E.K."/>
            <person name="Tanskanen J."/>
            <person name="Kim Y.M."/>
            <person name="Honaas L."/>
            <person name="Yang Z."/>
            <person name="Spallek T."/>
            <person name="Conn C.E."/>
            <person name="Ichihashi Y."/>
            <person name="Cheong K."/>
            <person name="Cui S."/>
            <person name="Der J.P."/>
            <person name="Gundlach H."/>
            <person name="Jiao Y."/>
            <person name="Hori C."/>
            <person name="Ishida J.K."/>
            <person name="Kasahara H."/>
            <person name="Kiba T."/>
            <person name="Kim M.S."/>
            <person name="Koo N."/>
            <person name="Laohavisit A."/>
            <person name="Lee Y.H."/>
            <person name="Lumba S."/>
            <person name="McCourt P."/>
            <person name="Mortimer J.C."/>
            <person name="Mutuku J.M."/>
            <person name="Nomura T."/>
            <person name="Sasaki-Sekimoto Y."/>
            <person name="Seto Y."/>
            <person name="Wang Y."/>
            <person name="Wakatake T."/>
            <person name="Sakakibara H."/>
            <person name="Demura T."/>
            <person name="Yamaguchi S."/>
            <person name="Yoneyama K."/>
            <person name="Manabe R.I."/>
            <person name="Nelson D.C."/>
            <person name="Schulman A.H."/>
            <person name="Timko M.P."/>
            <person name="dePamphilis C.W."/>
            <person name="Choi D."/>
            <person name="Shirasu K."/>
        </authorList>
    </citation>
    <scope>NUCLEOTIDE SEQUENCE [LARGE SCALE GENOMIC DNA]</scope>
    <source>
        <strain evidence="8">cv. UVA1</strain>
    </source>
</reference>
<dbReference type="PROSITE" id="PS50966">
    <property type="entry name" value="ZF_SWIM"/>
    <property type="match status" value="1"/>
</dbReference>
<evidence type="ECO:0000256" key="4">
    <source>
        <dbReference type="PROSITE-ProRule" id="PRU00325"/>
    </source>
</evidence>
<evidence type="ECO:0000256" key="5">
    <source>
        <dbReference type="SAM" id="MobiDB-lite"/>
    </source>
</evidence>